<dbReference type="InterPro" id="IPR031807">
    <property type="entry name" value="HicB-like"/>
</dbReference>
<organism evidence="2 3">
    <name type="scientific">Candidatus Falkowbacteria bacterium RBG_13_39_14</name>
    <dbReference type="NCBI Taxonomy" id="1797985"/>
    <lineage>
        <taxon>Bacteria</taxon>
        <taxon>Candidatus Falkowiibacteriota</taxon>
    </lineage>
</organism>
<evidence type="ECO:0000259" key="1">
    <source>
        <dbReference type="Pfam" id="PF15919"/>
    </source>
</evidence>
<dbReference type="Gene3D" id="3.30.160.250">
    <property type="match status" value="1"/>
</dbReference>
<dbReference type="Pfam" id="PF15919">
    <property type="entry name" value="HicB_lk_antitox"/>
    <property type="match status" value="1"/>
</dbReference>
<reference evidence="2 3" key="1">
    <citation type="journal article" date="2016" name="Nat. Commun.">
        <title>Thousands of microbial genomes shed light on interconnected biogeochemical processes in an aquifer system.</title>
        <authorList>
            <person name="Anantharaman K."/>
            <person name="Brown C.T."/>
            <person name="Hug L.A."/>
            <person name="Sharon I."/>
            <person name="Castelle C.J."/>
            <person name="Probst A.J."/>
            <person name="Thomas B.C."/>
            <person name="Singh A."/>
            <person name="Wilkins M.J."/>
            <person name="Karaoz U."/>
            <person name="Brodie E.L."/>
            <person name="Williams K.H."/>
            <person name="Hubbard S.S."/>
            <person name="Banfield J.F."/>
        </authorList>
    </citation>
    <scope>NUCLEOTIDE SEQUENCE [LARGE SCALE GENOMIC DNA]</scope>
</reference>
<name>A0A1F5S5P9_9BACT</name>
<comment type="caution">
    <text evidence="2">The sequence shown here is derived from an EMBL/GenBank/DDBJ whole genome shotgun (WGS) entry which is preliminary data.</text>
</comment>
<dbReference type="SUPFAM" id="SSF143100">
    <property type="entry name" value="TTHA1013/TTHA0281-like"/>
    <property type="match status" value="1"/>
</dbReference>
<evidence type="ECO:0000313" key="2">
    <source>
        <dbReference type="EMBL" id="OGF22038.1"/>
    </source>
</evidence>
<proteinExistence type="predicted"/>
<feature type="domain" description="HicB-like antitoxin of toxin-antitoxin system" evidence="1">
    <location>
        <begin position="14"/>
        <end position="65"/>
    </location>
</feature>
<dbReference type="InterPro" id="IPR035069">
    <property type="entry name" value="TTHA1013/TTHA0281-like"/>
</dbReference>
<evidence type="ECO:0000313" key="3">
    <source>
        <dbReference type="Proteomes" id="UP000178323"/>
    </source>
</evidence>
<dbReference type="STRING" id="1797985.A2Y83_03375"/>
<dbReference type="EMBL" id="MFFS01000041">
    <property type="protein sequence ID" value="OGF22038.1"/>
    <property type="molecule type" value="Genomic_DNA"/>
</dbReference>
<dbReference type="AlphaFoldDB" id="A0A1F5S5P9"/>
<dbReference type="Proteomes" id="UP000178323">
    <property type="component" value="Unassembled WGS sequence"/>
</dbReference>
<gene>
    <name evidence="2" type="ORF">A2Y83_03375</name>
</gene>
<protein>
    <recommendedName>
        <fullName evidence="1">HicB-like antitoxin of toxin-antitoxin system domain-containing protein</fullName>
    </recommendedName>
</protein>
<sequence length="85" mass="9700">MRKESLQFNVIYRPEPEGGFTVLVPSLPGCISYGRDLKEAQMMALDAIKGYMESLKRHREPMPSSDMQSFISTIRLSKNKTLNYA</sequence>
<accession>A0A1F5S5P9</accession>